<evidence type="ECO:0000256" key="5">
    <source>
        <dbReference type="ARBA" id="ARBA00023136"/>
    </source>
</evidence>
<sequence length="132" mass="14649">MSSNKMASIGFRKLCCLRFFLSNKSKCDHKLLYLLTSQMAAICDVSATETAIIYGLESVWGSGFTWFLLGERMGAAPVLGGSLRVHIFGSSSLLYLENTKREVRKVIIFSVVSAYIWAGSRKDVPNTVKTQQ</sequence>
<dbReference type="EMBL" id="CM009297">
    <property type="protein sequence ID" value="RQO94613.1"/>
    <property type="molecule type" value="Genomic_DNA"/>
</dbReference>
<proteinExistence type="predicted"/>
<dbReference type="AlphaFoldDB" id="A0A3N7FEE7"/>
<evidence type="ECO:0000313" key="6">
    <source>
        <dbReference type="EMBL" id="RQO94613.1"/>
    </source>
</evidence>
<keyword evidence="7" id="KW-1185">Reference proteome</keyword>
<name>A0A3N7FEE7_POPTR</name>
<evidence type="ECO:0000313" key="7">
    <source>
        <dbReference type="Proteomes" id="UP000006729"/>
    </source>
</evidence>
<keyword evidence="5" id="KW-0472">Membrane</keyword>
<dbReference type="Proteomes" id="UP000006729">
    <property type="component" value="Chromosome 8"/>
</dbReference>
<accession>A0A3N7FEE7</accession>
<dbReference type="PANTHER" id="PTHR42920:SF26">
    <property type="entry name" value="OS03G0707200 PROTEIN"/>
    <property type="match status" value="1"/>
</dbReference>
<dbReference type="InterPro" id="IPR051258">
    <property type="entry name" value="Diverse_Substrate_Transporter"/>
</dbReference>
<gene>
    <name evidence="6" type="ORF">POPTR_008G131001</name>
</gene>
<evidence type="ECO:0000256" key="4">
    <source>
        <dbReference type="ARBA" id="ARBA00022989"/>
    </source>
</evidence>
<evidence type="ECO:0000256" key="3">
    <source>
        <dbReference type="ARBA" id="ARBA00022692"/>
    </source>
</evidence>
<organism evidence="6 7">
    <name type="scientific">Populus trichocarpa</name>
    <name type="common">Western balsam poplar</name>
    <name type="synonym">Populus balsamifera subsp. trichocarpa</name>
    <dbReference type="NCBI Taxonomy" id="3694"/>
    <lineage>
        <taxon>Eukaryota</taxon>
        <taxon>Viridiplantae</taxon>
        <taxon>Streptophyta</taxon>
        <taxon>Embryophyta</taxon>
        <taxon>Tracheophyta</taxon>
        <taxon>Spermatophyta</taxon>
        <taxon>Magnoliopsida</taxon>
        <taxon>eudicotyledons</taxon>
        <taxon>Gunneridae</taxon>
        <taxon>Pentapetalae</taxon>
        <taxon>rosids</taxon>
        <taxon>fabids</taxon>
        <taxon>Malpighiales</taxon>
        <taxon>Salicaceae</taxon>
        <taxon>Saliceae</taxon>
        <taxon>Populus</taxon>
    </lineage>
</organism>
<keyword evidence="4" id="KW-1133">Transmembrane helix</keyword>
<keyword evidence="2" id="KW-1003">Cell membrane</keyword>
<dbReference type="GO" id="GO:0005886">
    <property type="term" value="C:plasma membrane"/>
    <property type="evidence" value="ECO:0007669"/>
    <property type="project" value="UniProtKB-SubCell"/>
</dbReference>
<evidence type="ECO:0000256" key="1">
    <source>
        <dbReference type="ARBA" id="ARBA00004651"/>
    </source>
</evidence>
<protein>
    <submittedName>
        <fullName evidence="6">Uncharacterized protein</fullName>
    </submittedName>
</protein>
<evidence type="ECO:0000256" key="2">
    <source>
        <dbReference type="ARBA" id="ARBA00022475"/>
    </source>
</evidence>
<reference evidence="6 7" key="1">
    <citation type="journal article" date="2006" name="Science">
        <title>The genome of black cottonwood, Populus trichocarpa (Torr. &amp; Gray).</title>
        <authorList>
            <person name="Tuskan G.A."/>
            <person name="Difazio S."/>
            <person name="Jansson S."/>
            <person name="Bohlmann J."/>
            <person name="Grigoriev I."/>
            <person name="Hellsten U."/>
            <person name="Putnam N."/>
            <person name="Ralph S."/>
            <person name="Rombauts S."/>
            <person name="Salamov A."/>
            <person name="Schein J."/>
            <person name="Sterck L."/>
            <person name="Aerts A."/>
            <person name="Bhalerao R.R."/>
            <person name="Bhalerao R.P."/>
            <person name="Blaudez D."/>
            <person name="Boerjan W."/>
            <person name="Brun A."/>
            <person name="Brunner A."/>
            <person name="Busov V."/>
            <person name="Campbell M."/>
            <person name="Carlson J."/>
            <person name="Chalot M."/>
            <person name="Chapman J."/>
            <person name="Chen G.L."/>
            <person name="Cooper D."/>
            <person name="Coutinho P.M."/>
            <person name="Couturier J."/>
            <person name="Covert S."/>
            <person name="Cronk Q."/>
            <person name="Cunningham R."/>
            <person name="Davis J."/>
            <person name="Degroeve S."/>
            <person name="Dejardin A."/>
            <person name="Depamphilis C."/>
            <person name="Detter J."/>
            <person name="Dirks B."/>
            <person name="Dubchak I."/>
            <person name="Duplessis S."/>
            <person name="Ehlting J."/>
            <person name="Ellis B."/>
            <person name="Gendler K."/>
            <person name="Goodstein D."/>
            <person name="Gribskov M."/>
            <person name="Grimwood J."/>
            <person name="Groover A."/>
            <person name="Gunter L."/>
            <person name="Hamberger B."/>
            <person name="Heinze B."/>
            <person name="Helariutta Y."/>
            <person name="Henrissat B."/>
            <person name="Holligan D."/>
            <person name="Holt R."/>
            <person name="Huang W."/>
            <person name="Islam-Faridi N."/>
            <person name="Jones S."/>
            <person name="Jones-Rhoades M."/>
            <person name="Jorgensen R."/>
            <person name="Joshi C."/>
            <person name="Kangasjarvi J."/>
            <person name="Karlsson J."/>
            <person name="Kelleher C."/>
            <person name="Kirkpatrick R."/>
            <person name="Kirst M."/>
            <person name="Kohler A."/>
            <person name="Kalluri U."/>
            <person name="Larimer F."/>
            <person name="Leebens-Mack J."/>
            <person name="Leple J.C."/>
            <person name="Locascio P."/>
            <person name="Lou Y."/>
            <person name="Lucas S."/>
            <person name="Martin F."/>
            <person name="Montanini B."/>
            <person name="Napoli C."/>
            <person name="Nelson D.R."/>
            <person name="Nelson C."/>
            <person name="Nieminen K."/>
            <person name="Nilsson O."/>
            <person name="Pereda V."/>
            <person name="Peter G."/>
            <person name="Philippe R."/>
            <person name="Pilate G."/>
            <person name="Poliakov A."/>
            <person name="Razumovskaya J."/>
            <person name="Richardson P."/>
            <person name="Rinaldi C."/>
            <person name="Ritland K."/>
            <person name="Rouze P."/>
            <person name="Ryaboy D."/>
            <person name="Schmutz J."/>
            <person name="Schrader J."/>
            <person name="Segerman B."/>
            <person name="Shin H."/>
            <person name="Siddiqui A."/>
            <person name="Sterky F."/>
            <person name="Terry A."/>
            <person name="Tsai C.J."/>
            <person name="Uberbacher E."/>
            <person name="Unneberg P."/>
            <person name="Vahala J."/>
            <person name="Wall K."/>
            <person name="Wessler S."/>
            <person name="Yang G."/>
            <person name="Yin T."/>
            <person name="Douglas C."/>
            <person name="Marra M."/>
            <person name="Sandberg G."/>
            <person name="Van de Peer Y."/>
            <person name="Rokhsar D."/>
        </authorList>
    </citation>
    <scope>NUCLEOTIDE SEQUENCE [LARGE SCALE GENOMIC DNA]</scope>
    <source>
        <strain evidence="7">cv. Nisqually</strain>
    </source>
</reference>
<dbReference type="PANTHER" id="PTHR42920">
    <property type="entry name" value="OS03G0707200 PROTEIN-RELATED"/>
    <property type="match status" value="1"/>
</dbReference>
<keyword evidence="3" id="KW-0812">Transmembrane</keyword>
<comment type="subcellular location">
    <subcellularLocation>
        <location evidence="1">Cell membrane</location>
        <topology evidence="1">Multi-pass membrane protein</topology>
    </subcellularLocation>
</comment>